<keyword evidence="3" id="KW-1185">Reference proteome</keyword>
<dbReference type="Proteomes" id="UP000502699">
    <property type="component" value="Chromosome"/>
</dbReference>
<dbReference type="InterPro" id="IPR036116">
    <property type="entry name" value="FN3_sf"/>
</dbReference>
<gene>
    <name evidence="2" type="ORF">GWK36_00920</name>
</gene>
<dbReference type="EMBL" id="CP048029">
    <property type="protein sequence ID" value="QIK36794.1"/>
    <property type="molecule type" value="Genomic_DNA"/>
</dbReference>
<dbReference type="Pfam" id="PF13688">
    <property type="entry name" value="Reprolysin_5"/>
    <property type="match status" value="1"/>
</dbReference>
<proteinExistence type="predicted"/>
<evidence type="ECO:0000259" key="1">
    <source>
        <dbReference type="PROSITE" id="PS50853"/>
    </source>
</evidence>
<dbReference type="Gene3D" id="3.40.390.10">
    <property type="entry name" value="Collagenase (Catalytic Domain)"/>
    <property type="match status" value="1"/>
</dbReference>
<dbReference type="InterPro" id="IPR003961">
    <property type="entry name" value="FN3_dom"/>
</dbReference>
<feature type="domain" description="Fibronectin type-III" evidence="1">
    <location>
        <begin position="284"/>
        <end position="373"/>
    </location>
</feature>
<evidence type="ECO:0000313" key="3">
    <source>
        <dbReference type="Proteomes" id="UP000502699"/>
    </source>
</evidence>
<dbReference type="PROSITE" id="PS50853">
    <property type="entry name" value="FN3"/>
    <property type="match status" value="1"/>
</dbReference>
<dbReference type="GO" id="GO:0008237">
    <property type="term" value="F:metallopeptidase activity"/>
    <property type="evidence" value="ECO:0007669"/>
    <property type="project" value="InterPro"/>
</dbReference>
<protein>
    <submittedName>
        <fullName evidence="2">DUF4214 domain-containing protein</fullName>
    </submittedName>
</protein>
<evidence type="ECO:0000313" key="2">
    <source>
        <dbReference type="EMBL" id="QIK36794.1"/>
    </source>
</evidence>
<dbReference type="AlphaFoldDB" id="A0A6G7V9Y4"/>
<sequence length="549" mass="59565">MVMVRRGLERGWRWVGLLCLCVWAMGWARLAPATTIDVLIVYDTTAANWVATNGGMTAFAQDAINRMNQATQNSDVDISFRLVHVMSIPYTTRSSSDSPFTEDLNALQAGQGVFSQVAAARDTYGADLVAMLIDTGLYYGYTGLGSLLGSWSGDPKDAHTVCAIRAVAVGHTLTHEIGHNLGAHHSKYQNSSPGPNKSLDNLYSAGWYFSGTNGTAYHTIMAYAEDGYGHRYIEAPLFSTPLKTYQGTAAGHPQDGDNARLLRETKNIVANYRQSSSTPTIPSPPTALAATNITSTGFTANWTAVSGATGYWFELATNSSFTSKLYDGALGNVTTQAVRDLTPSTTYYYRLKAYNDAGQSSASNVVSVTTSAQGDQSAYARQVYVMYAGYFGRPPAPAGYSYYTGWMDRSNGNYRIIVDDFYRSAESQQIYGILTTPQQITQVFQFLFARDPTSSGLQYWSAMVNSGQISVAEMAYTIAYSAAADDQAVLDAKVAAATAFQEELARVQQTRSCAMDPDYGRVFLAQVSSAEDAAREIKDIKLTVDGMCL</sequence>
<dbReference type="SUPFAM" id="SSF49265">
    <property type="entry name" value="Fibronectin type III"/>
    <property type="match status" value="1"/>
</dbReference>
<dbReference type="RefSeq" id="WP_166269281.1">
    <property type="nucleotide sequence ID" value="NZ_CP048029.1"/>
</dbReference>
<dbReference type="Pfam" id="PF00041">
    <property type="entry name" value="fn3"/>
    <property type="match status" value="1"/>
</dbReference>
<dbReference type="SUPFAM" id="SSF55486">
    <property type="entry name" value="Metalloproteases ('zincins'), catalytic domain"/>
    <property type="match status" value="1"/>
</dbReference>
<dbReference type="InterPro" id="IPR013783">
    <property type="entry name" value="Ig-like_fold"/>
</dbReference>
<dbReference type="InterPro" id="IPR025282">
    <property type="entry name" value="DUF4214"/>
</dbReference>
<accession>A0A6G7V9Y4</accession>
<reference evidence="3" key="1">
    <citation type="submission" date="2020-01" db="EMBL/GenBank/DDBJ databases">
        <title>Caldichromatium gen. nov., sp. nov., a thermophilic purple sulfur bacterium member of the family Chromatiaceae isolated from Nakabusa hot spring, Japan.</title>
        <authorList>
            <person name="Saini M.K."/>
            <person name="Hanada S."/>
            <person name="Tank M."/>
        </authorList>
    </citation>
    <scope>NUCLEOTIDE SEQUENCE [LARGE SCALE GENOMIC DNA]</scope>
    <source>
        <strain evidence="3">No.7</strain>
    </source>
</reference>
<dbReference type="KEGG" id="cjap:GWK36_00920"/>
<dbReference type="SMART" id="SM00060">
    <property type="entry name" value="FN3"/>
    <property type="match status" value="1"/>
</dbReference>
<name>A0A6G7V9Y4_9GAMM</name>
<dbReference type="InterPro" id="IPR024079">
    <property type="entry name" value="MetalloPept_cat_dom_sf"/>
</dbReference>
<dbReference type="CDD" id="cd00063">
    <property type="entry name" value="FN3"/>
    <property type="match status" value="1"/>
</dbReference>
<organism evidence="2 3">
    <name type="scientific">Caldichromatium japonicum</name>
    <dbReference type="NCBI Taxonomy" id="2699430"/>
    <lineage>
        <taxon>Bacteria</taxon>
        <taxon>Pseudomonadati</taxon>
        <taxon>Pseudomonadota</taxon>
        <taxon>Gammaproteobacteria</taxon>
        <taxon>Chromatiales</taxon>
        <taxon>Chromatiaceae</taxon>
        <taxon>Caldichromatium</taxon>
    </lineage>
</organism>
<dbReference type="Pfam" id="PF13946">
    <property type="entry name" value="DUF4214"/>
    <property type="match status" value="1"/>
</dbReference>
<dbReference type="Gene3D" id="2.60.40.10">
    <property type="entry name" value="Immunoglobulins"/>
    <property type="match status" value="1"/>
</dbReference>